<evidence type="ECO:0000313" key="3">
    <source>
        <dbReference type="EMBL" id="NOJ83177.1"/>
    </source>
</evidence>
<organism evidence="3 4">
    <name type="scientific">Myxococcus xanthus</name>
    <dbReference type="NCBI Taxonomy" id="34"/>
    <lineage>
        <taxon>Bacteria</taxon>
        <taxon>Pseudomonadati</taxon>
        <taxon>Myxococcota</taxon>
        <taxon>Myxococcia</taxon>
        <taxon>Myxococcales</taxon>
        <taxon>Cystobacterineae</taxon>
        <taxon>Myxococcaceae</taxon>
        <taxon>Myxococcus</taxon>
    </lineage>
</organism>
<sequence length="426" mass="46786">MGGPAARNNPALRGRPRVRACSRRSSPGLGALVGSWTQPHRGDGALMDSHSTIAEFSLVKGGLLFETERRLRRGPRKRHDPVLRALAFSAIGWLPLLLFTLPSDGPTVASLFKELQVHAQLLVALPVLLAAEPYIDGRLAFAVRQFLNSNLVATGSLQTFEADARRAMRWRDSYIVEALLLILAYSITFITPADPTRAWTLSGDGTSMAGWWNLAVSQPLFRFLALRWLWRGVVWTAFLLRVSRLPLTLVPTHPDMMGGLGFLPVCQASFSPVVFSLAVVVAAYTSRVEPKDLSANPAAYVIPLVVIAAGAVVLVFGPMSFFVPQLVRAKRIGDEDFSKVAAKHSRQFERKWFRGGPEPELLGAPEMSSLADIGTAFTLARKMRLLLWDKMALLAVVGAAMAPLVMLLVMDRQFISVLKFIHDGLR</sequence>
<feature type="transmembrane region" description="Helical" evidence="2">
    <location>
        <begin position="298"/>
        <end position="323"/>
    </location>
</feature>
<gene>
    <name evidence="3" type="ORF">HNV28_33525</name>
</gene>
<accession>A0A7Y4IPV0</accession>
<feature type="region of interest" description="Disordered" evidence="1">
    <location>
        <begin position="1"/>
        <end position="26"/>
    </location>
</feature>
<keyword evidence="2" id="KW-0812">Transmembrane</keyword>
<dbReference type="EMBL" id="JABFNT010000171">
    <property type="protein sequence ID" value="NOJ83177.1"/>
    <property type="molecule type" value="Genomic_DNA"/>
</dbReference>
<evidence type="ECO:0000256" key="1">
    <source>
        <dbReference type="SAM" id="MobiDB-lite"/>
    </source>
</evidence>
<dbReference type="Proteomes" id="UP000533080">
    <property type="component" value="Unassembled WGS sequence"/>
</dbReference>
<protein>
    <submittedName>
        <fullName evidence="3">Uncharacterized protein</fullName>
    </submittedName>
</protein>
<dbReference type="AlphaFoldDB" id="A0A7Y4IPV0"/>
<name>A0A7Y4IPV0_MYXXA</name>
<reference evidence="3 4" key="1">
    <citation type="submission" date="2020-05" db="EMBL/GenBank/DDBJ databases">
        <authorList>
            <person name="Whitworth D."/>
        </authorList>
    </citation>
    <scope>NUCLEOTIDE SEQUENCE [LARGE SCALE GENOMIC DNA]</scope>
    <source>
        <strain evidence="3 4">AM005</strain>
    </source>
</reference>
<feature type="transmembrane region" description="Helical" evidence="2">
    <location>
        <begin position="261"/>
        <end position="286"/>
    </location>
</feature>
<proteinExistence type="predicted"/>
<feature type="transmembrane region" description="Helical" evidence="2">
    <location>
        <begin position="391"/>
        <end position="410"/>
    </location>
</feature>
<evidence type="ECO:0000313" key="4">
    <source>
        <dbReference type="Proteomes" id="UP000533080"/>
    </source>
</evidence>
<keyword evidence="2" id="KW-0472">Membrane</keyword>
<feature type="transmembrane region" description="Helical" evidence="2">
    <location>
        <begin position="82"/>
        <end position="103"/>
    </location>
</feature>
<evidence type="ECO:0000256" key="2">
    <source>
        <dbReference type="SAM" id="Phobius"/>
    </source>
</evidence>
<feature type="transmembrane region" description="Helical" evidence="2">
    <location>
        <begin position="174"/>
        <end position="193"/>
    </location>
</feature>
<comment type="caution">
    <text evidence="3">The sequence shown here is derived from an EMBL/GenBank/DDBJ whole genome shotgun (WGS) entry which is preliminary data.</text>
</comment>
<keyword evidence="2" id="KW-1133">Transmembrane helix</keyword>
<feature type="transmembrane region" description="Helical" evidence="2">
    <location>
        <begin position="115"/>
        <end position="135"/>
    </location>
</feature>